<keyword evidence="1 4" id="KW-0732">Signal</keyword>
<dbReference type="PANTHER" id="PTHR36710:SF18">
    <property type="entry name" value="PECTINESTERASE INHIBITOR 5-RELATED"/>
    <property type="match status" value="1"/>
</dbReference>
<evidence type="ECO:0000256" key="4">
    <source>
        <dbReference type="SAM" id="SignalP"/>
    </source>
</evidence>
<dbReference type="SMART" id="SM00856">
    <property type="entry name" value="PMEI"/>
    <property type="match status" value="1"/>
</dbReference>
<evidence type="ECO:0000256" key="2">
    <source>
        <dbReference type="ARBA" id="ARBA00023157"/>
    </source>
</evidence>
<dbReference type="Pfam" id="PF04043">
    <property type="entry name" value="PMEI"/>
    <property type="match status" value="1"/>
</dbReference>
<dbReference type="FunFam" id="1.20.140.40:FF:000008">
    <property type="entry name" value="Invertase/pectin methylesterase inhibitor family protein"/>
    <property type="match status" value="1"/>
</dbReference>
<evidence type="ECO:0000256" key="3">
    <source>
        <dbReference type="ARBA" id="ARBA00038471"/>
    </source>
</evidence>
<dbReference type="InterPro" id="IPR034087">
    <property type="entry name" value="C/VIF1"/>
</dbReference>
<name>A0A8T2EQK2_9BRAS</name>
<dbReference type="InterPro" id="IPR052421">
    <property type="entry name" value="PCW_Enzyme_Inhibitor"/>
</dbReference>
<protein>
    <submittedName>
        <fullName evidence="6">Invertase/pectin methylesterase inhibitor domain superfamily</fullName>
    </submittedName>
</protein>
<evidence type="ECO:0000259" key="5">
    <source>
        <dbReference type="SMART" id="SM00856"/>
    </source>
</evidence>
<evidence type="ECO:0000313" key="6">
    <source>
        <dbReference type="EMBL" id="KAG7625552.1"/>
    </source>
</evidence>
<dbReference type="CDD" id="cd15796">
    <property type="entry name" value="CIF_like"/>
    <property type="match status" value="1"/>
</dbReference>
<feature type="signal peptide" evidence="4">
    <location>
        <begin position="1"/>
        <end position="19"/>
    </location>
</feature>
<feature type="domain" description="Pectinesterase inhibitor" evidence="5">
    <location>
        <begin position="27"/>
        <end position="169"/>
    </location>
</feature>
<sequence>MMKLFSIFVVFMQIQVALSSQPIRYATEPKPIQELCKFNINPSLCVSTLNLDPRSKNSNLRELASISIDATSNKVNKMLNYLISVSKNIKDREDLKKYKTCIVEYGTASRRFLPAALDDLKAGFFSLAKSDMESVVSIADHCEAQFAGSSPLTGRNKATHDIANMTADIIRYLFGNN</sequence>
<keyword evidence="7" id="KW-1185">Reference proteome</keyword>
<reference evidence="6 7" key="1">
    <citation type="submission" date="2020-12" db="EMBL/GenBank/DDBJ databases">
        <title>Concerted genomic and epigenomic changes stabilize Arabidopsis allopolyploids.</title>
        <authorList>
            <person name="Chen Z."/>
        </authorList>
    </citation>
    <scope>NUCLEOTIDE SEQUENCE [LARGE SCALE GENOMIC DNA]</scope>
    <source>
        <strain evidence="6">Allo738</strain>
        <tissue evidence="6">Leaf</tissue>
    </source>
</reference>
<accession>A0A8T2EQK2</accession>
<evidence type="ECO:0000313" key="7">
    <source>
        <dbReference type="Proteomes" id="UP000694240"/>
    </source>
</evidence>
<evidence type="ECO:0000256" key="1">
    <source>
        <dbReference type="ARBA" id="ARBA00022729"/>
    </source>
</evidence>
<dbReference type="GO" id="GO:0046910">
    <property type="term" value="F:pectinesterase inhibitor activity"/>
    <property type="evidence" value="ECO:0007669"/>
    <property type="project" value="UniProtKB-ARBA"/>
</dbReference>
<comment type="similarity">
    <text evidence="3">Belongs to the PMEI family.</text>
</comment>
<feature type="chain" id="PRO_5035924370" evidence="4">
    <location>
        <begin position="20"/>
        <end position="177"/>
    </location>
</feature>
<dbReference type="EMBL" id="JAEFBK010000003">
    <property type="protein sequence ID" value="KAG7625552.1"/>
    <property type="molecule type" value="Genomic_DNA"/>
</dbReference>
<dbReference type="NCBIfam" id="TIGR01614">
    <property type="entry name" value="PME_inhib"/>
    <property type="match status" value="1"/>
</dbReference>
<dbReference type="InterPro" id="IPR006501">
    <property type="entry name" value="Pectinesterase_inhib_dom"/>
</dbReference>
<proteinExistence type="inferred from homology"/>
<organism evidence="6 7">
    <name type="scientific">Arabidopsis thaliana x Arabidopsis arenosa</name>
    <dbReference type="NCBI Taxonomy" id="1240361"/>
    <lineage>
        <taxon>Eukaryota</taxon>
        <taxon>Viridiplantae</taxon>
        <taxon>Streptophyta</taxon>
        <taxon>Embryophyta</taxon>
        <taxon>Tracheophyta</taxon>
        <taxon>Spermatophyta</taxon>
        <taxon>Magnoliopsida</taxon>
        <taxon>eudicotyledons</taxon>
        <taxon>Gunneridae</taxon>
        <taxon>Pentapetalae</taxon>
        <taxon>rosids</taxon>
        <taxon>malvids</taxon>
        <taxon>Brassicales</taxon>
        <taxon>Brassicaceae</taxon>
        <taxon>Camelineae</taxon>
        <taxon>Arabidopsis</taxon>
    </lineage>
</organism>
<dbReference type="AlphaFoldDB" id="A0A8T2EQK2"/>
<dbReference type="PANTHER" id="PTHR36710">
    <property type="entry name" value="PECTINESTERASE INHIBITOR-LIKE"/>
    <property type="match status" value="1"/>
</dbReference>
<dbReference type="Proteomes" id="UP000694240">
    <property type="component" value="Chromosome 3"/>
</dbReference>
<gene>
    <name evidence="6" type="ORF">ISN45_At03g017750</name>
</gene>
<keyword evidence="2" id="KW-1015">Disulfide bond</keyword>
<comment type="caution">
    <text evidence="6">The sequence shown here is derived from an EMBL/GenBank/DDBJ whole genome shotgun (WGS) entry which is preliminary data.</text>
</comment>